<dbReference type="AlphaFoldDB" id="A0A6G7GXZ8"/>
<sequence length="29" mass="3473">MKNENDESIWRNVIEYLTYLPLSISFIAI</sequence>
<proteinExistence type="predicted"/>
<evidence type="ECO:0000313" key="2">
    <source>
        <dbReference type="Proteomes" id="UP000501926"/>
    </source>
</evidence>
<organism evidence="1 2">
    <name type="scientific">Kuenenia stuttgartiensis</name>
    <dbReference type="NCBI Taxonomy" id="174633"/>
    <lineage>
        <taxon>Bacteria</taxon>
        <taxon>Pseudomonadati</taxon>
        <taxon>Planctomycetota</taxon>
        <taxon>Candidatus Brocadiia</taxon>
        <taxon>Candidatus Brocadiales</taxon>
        <taxon>Candidatus Brocadiaceae</taxon>
        <taxon>Candidatus Kuenenia</taxon>
    </lineage>
</organism>
<gene>
    <name evidence="1" type="ORF">KsCSTR_49640</name>
</gene>
<dbReference type="Proteomes" id="UP000501926">
    <property type="component" value="Chromosome"/>
</dbReference>
<accession>A0A6G7GXZ8</accession>
<evidence type="ECO:0000313" key="1">
    <source>
        <dbReference type="EMBL" id="QII14341.1"/>
    </source>
</evidence>
<reference evidence="1 2" key="1">
    <citation type="submission" date="2020-02" db="EMBL/GenBank/DDBJ databases">
        <title>Newly sequenced genome of strain CSTR1 showed variability in Candidatus Kuenenia stuttgartiensis genomes.</title>
        <authorList>
            <person name="Ding C."/>
            <person name="Adrian L."/>
        </authorList>
    </citation>
    <scope>NUCLEOTIDE SEQUENCE [LARGE SCALE GENOMIC DNA]</scope>
    <source>
        <strain evidence="1 2">CSTR1</strain>
    </source>
</reference>
<protein>
    <submittedName>
        <fullName evidence="1">Uncharacterized protein</fullName>
    </submittedName>
</protein>
<dbReference type="EMBL" id="CP049055">
    <property type="protein sequence ID" value="QII14341.1"/>
    <property type="molecule type" value="Genomic_DNA"/>
</dbReference>
<name>A0A6G7GXZ8_KUEST</name>